<feature type="compositionally biased region" description="Polar residues" evidence="13">
    <location>
        <begin position="143"/>
        <end position="158"/>
    </location>
</feature>
<evidence type="ECO:0000256" key="13">
    <source>
        <dbReference type="SAM" id="MobiDB-lite"/>
    </source>
</evidence>
<evidence type="ECO:0000256" key="4">
    <source>
        <dbReference type="ARBA" id="ARBA00022448"/>
    </source>
</evidence>
<dbReference type="AlphaFoldDB" id="A0A0G4KCZ3"/>
<feature type="compositionally biased region" description="Basic and acidic residues" evidence="13">
    <location>
        <begin position="546"/>
        <end position="559"/>
    </location>
</feature>
<dbReference type="PANTHER" id="PTHR28021">
    <property type="entry name" value="PRESEQUENCE TRANSLOCATED-ASSOCIATED MOTOR SUBUNIT PAM17, MITOCHONDRIAL"/>
    <property type="match status" value="1"/>
</dbReference>
<evidence type="ECO:0000256" key="5">
    <source>
        <dbReference type="ARBA" id="ARBA00022692"/>
    </source>
</evidence>
<keyword evidence="9 14" id="KW-1133">Transmembrane helix</keyword>
<keyword evidence="10" id="KW-0811">Translocation</keyword>
<gene>
    <name evidence="15" type="ORF">BN1708_001933</name>
</gene>
<evidence type="ECO:0000313" key="16">
    <source>
        <dbReference type="Proteomes" id="UP000044602"/>
    </source>
</evidence>
<keyword evidence="11" id="KW-0496">Mitochondrion</keyword>
<comment type="similarity">
    <text evidence="2">Belongs to the PAM17 family.</text>
</comment>
<comment type="subcellular location">
    <subcellularLocation>
        <location evidence="1">Mitochondrion inner membrane</location>
        <topology evidence="1">Multi-pass membrane protein</topology>
    </subcellularLocation>
</comment>
<feature type="region of interest" description="Disordered" evidence="13">
    <location>
        <begin position="541"/>
        <end position="582"/>
    </location>
</feature>
<feature type="region of interest" description="Disordered" evidence="13">
    <location>
        <begin position="137"/>
        <end position="183"/>
    </location>
</feature>
<accession>A0A0G4KCZ3</accession>
<proteinExistence type="inferred from homology"/>
<evidence type="ECO:0000313" key="15">
    <source>
        <dbReference type="EMBL" id="CRJ81605.1"/>
    </source>
</evidence>
<keyword evidence="5 14" id="KW-0812">Transmembrane</keyword>
<evidence type="ECO:0000256" key="8">
    <source>
        <dbReference type="ARBA" id="ARBA00022946"/>
    </source>
</evidence>
<feature type="transmembrane region" description="Helical" evidence="14">
    <location>
        <begin position="792"/>
        <end position="821"/>
    </location>
</feature>
<dbReference type="GO" id="GO:0030150">
    <property type="term" value="P:protein import into mitochondrial matrix"/>
    <property type="evidence" value="ECO:0007669"/>
    <property type="project" value="TreeGrafter"/>
</dbReference>
<reference evidence="15 16" key="1">
    <citation type="submission" date="2015-05" db="EMBL/GenBank/DDBJ databases">
        <authorList>
            <person name="Wang D.B."/>
            <person name="Wang M."/>
        </authorList>
    </citation>
    <scope>NUCLEOTIDE SEQUENCE [LARGE SCALE GENOMIC DNA]</scope>
    <source>
        <strain evidence="15">VL1</strain>
    </source>
</reference>
<dbReference type="EMBL" id="CVQH01000002">
    <property type="protein sequence ID" value="CRJ81605.1"/>
    <property type="molecule type" value="Genomic_DNA"/>
</dbReference>
<organism evidence="15 16">
    <name type="scientific">Verticillium longisporum</name>
    <name type="common">Verticillium dahliae var. longisporum</name>
    <dbReference type="NCBI Taxonomy" id="100787"/>
    <lineage>
        <taxon>Eukaryota</taxon>
        <taxon>Fungi</taxon>
        <taxon>Dikarya</taxon>
        <taxon>Ascomycota</taxon>
        <taxon>Pezizomycotina</taxon>
        <taxon>Sordariomycetes</taxon>
        <taxon>Hypocreomycetidae</taxon>
        <taxon>Glomerellales</taxon>
        <taxon>Plectosphaerellaceae</taxon>
        <taxon>Verticillium</taxon>
    </lineage>
</organism>
<name>A0A0G4KCZ3_VERLO</name>
<evidence type="ECO:0000256" key="3">
    <source>
        <dbReference type="ARBA" id="ARBA00017907"/>
    </source>
</evidence>
<dbReference type="STRING" id="100787.A0A0G4KCZ3"/>
<keyword evidence="12 14" id="KW-0472">Membrane</keyword>
<evidence type="ECO:0000256" key="12">
    <source>
        <dbReference type="ARBA" id="ARBA00023136"/>
    </source>
</evidence>
<dbReference type="Pfam" id="PF08566">
    <property type="entry name" value="Pam17"/>
    <property type="match status" value="1"/>
</dbReference>
<feature type="non-terminal residue" evidence="15">
    <location>
        <position position="1"/>
    </location>
</feature>
<dbReference type="Proteomes" id="UP000044602">
    <property type="component" value="Unassembled WGS sequence"/>
</dbReference>
<dbReference type="InterPro" id="IPR013875">
    <property type="entry name" value="Pam17"/>
</dbReference>
<evidence type="ECO:0000256" key="14">
    <source>
        <dbReference type="SAM" id="Phobius"/>
    </source>
</evidence>
<keyword evidence="8" id="KW-0809">Transit peptide</keyword>
<feature type="transmembrane region" description="Helical" evidence="14">
    <location>
        <begin position="757"/>
        <end position="780"/>
    </location>
</feature>
<dbReference type="GO" id="GO:0001405">
    <property type="term" value="C:PAM complex, Tim23 associated import motor"/>
    <property type="evidence" value="ECO:0007669"/>
    <property type="project" value="InterPro"/>
</dbReference>
<keyword evidence="16" id="KW-1185">Reference proteome</keyword>
<evidence type="ECO:0000256" key="6">
    <source>
        <dbReference type="ARBA" id="ARBA00022792"/>
    </source>
</evidence>
<keyword evidence="6" id="KW-0999">Mitochondrion inner membrane</keyword>
<sequence length="888" mass="97401">NLPKLFINKDSDQQASRTIEQTFTLDAMTQHRPPEPPISQSYRAAFVTRFDTDRVASRQILDHGIQNRIIHGLQSSACGTPRCTMETQHLCEELCLQRYWAEDFVSRFPEHRGEFAAMQLIQALPMGVRKPHHIQVGPREVSASEQNLSHSPRATQYPSAFPAETKDESYPPPSATESPVTLDNNPLPVPRSHHVEPIADLLTFANVANETPAPSLVTPTVSHGADSFPKKDLVEREPKDALYMADIIHVSSERKPGVSPEQPFKPTPNIPLTFLAQLKAGAFGHQSQSRTVIINNLPSNVGIGQVLGHVCGGRVVKAVLVSVARFPGLGDMSAIINFETPQAAQRFMQLAARRKFGFKTANGNHVEASVVSSGVASHPVKPNVGRLLEMGCTRCLQVRGLDSSHISRVVQAVCLGRPLHHVLAEFKVLGAQEVVLEFASIELATACFFLLINAKTHEGQVDVQVHRSIDPCSANNFDASKTPFTDCRTFSHELGKLMSIDKVPHLLSTESADGSIVSTGGRQVDDRQKHEMREIYDLAGMPWPDEAPRERHADREHSDQWPNWEDIDREGRPSSSPRTMDLSFPGRLEGALDVGARLGLDIAVHVPAGFVVEIVKAWSRASRDTTTLTTISLERATTTQFIMLTPTTTTLAFRLASHAAPRTALLTTLARATPACQYTTTATPFVKPQGILAASSIALGSFRRAAPSAPTSILSQMTCRLQSTTSNAARPVSPEAGQTLDWNTFFKLRKTRRRWQLVFSVTMLGVSGTAGAIFLSTGVADPVLSQIPLDPFVTLGIMVLGFAGLGWLAGPSLGSTVFNLINRKWKKQITKKEIEFFGRVKKNRVDPTASGASNPVPDYYGENISSVAGYRQWLKDQRAFNKKRTNFV</sequence>
<keyword evidence="7" id="KW-0653">Protein transport</keyword>
<evidence type="ECO:0000256" key="10">
    <source>
        <dbReference type="ARBA" id="ARBA00023010"/>
    </source>
</evidence>
<evidence type="ECO:0000256" key="1">
    <source>
        <dbReference type="ARBA" id="ARBA00004448"/>
    </source>
</evidence>
<keyword evidence="4" id="KW-0813">Transport</keyword>
<dbReference type="PANTHER" id="PTHR28021:SF1">
    <property type="entry name" value="PRESEQUENCE TRANSLOCATED-ASSOCIATED MOTOR SUBUNIT PAM17, MITOCHONDRIAL"/>
    <property type="match status" value="1"/>
</dbReference>
<evidence type="ECO:0000256" key="7">
    <source>
        <dbReference type="ARBA" id="ARBA00022927"/>
    </source>
</evidence>
<protein>
    <recommendedName>
        <fullName evidence="3">Presequence translocated-associated motor subunit PAM17, mitochondrial</fullName>
    </recommendedName>
</protein>
<evidence type="ECO:0000256" key="2">
    <source>
        <dbReference type="ARBA" id="ARBA00006837"/>
    </source>
</evidence>
<evidence type="ECO:0000256" key="9">
    <source>
        <dbReference type="ARBA" id="ARBA00022989"/>
    </source>
</evidence>
<evidence type="ECO:0000256" key="11">
    <source>
        <dbReference type="ARBA" id="ARBA00023128"/>
    </source>
</evidence>